<sequence>MQRYRKVLKIPNKNYLYVSSLTKCELFCVPLQKILKI</sequence>
<evidence type="ECO:0000313" key="1">
    <source>
        <dbReference type="EMBL" id="DAF60121.1"/>
    </source>
</evidence>
<proteinExistence type="predicted"/>
<reference evidence="1" key="1">
    <citation type="journal article" date="2021" name="Proc. Natl. Acad. Sci. U.S.A.">
        <title>A Catalog of Tens of Thousands of Viruses from Human Metagenomes Reveals Hidden Associations with Chronic Diseases.</title>
        <authorList>
            <person name="Tisza M.J."/>
            <person name="Buck C.B."/>
        </authorList>
    </citation>
    <scope>NUCLEOTIDE SEQUENCE</scope>
    <source>
        <strain evidence="1">Ctprd3</strain>
    </source>
</reference>
<organism evidence="1">
    <name type="scientific">Siphoviridae sp. ctprd3</name>
    <dbReference type="NCBI Taxonomy" id="2827943"/>
    <lineage>
        <taxon>Viruses</taxon>
        <taxon>Duplodnaviria</taxon>
        <taxon>Heunggongvirae</taxon>
        <taxon>Uroviricota</taxon>
        <taxon>Caudoviricetes</taxon>
    </lineage>
</organism>
<protein>
    <submittedName>
        <fullName evidence="1">Uncharacterized protein</fullName>
    </submittedName>
</protein>
<dbReference type="EMBL" id="BK032783">
    <property type="protein sequence ID" value="DAF60121.1"/>
    <property type="molecule type" value="Genomic_DNA"/>
</dbReference>
<name>A0A8S5TA16_9CAUD</name>
<accession>A0A8S5TA16</accession>